<dbReference type="AlphaFoldDB" id="A0A0B2VED1"/>
<name>A0A0B2VED1_TOXCA</name>
<dbReference type="STRING" id="6265.A0A0B2VED1"/>
<keyword evidence="12" id="KW-1185">Reference proteome</keyword>
<reference evidence="11 12" key="1">
    <citation type="submission" date="2014-11" db="EMBL/GenBank/DDBJ databases">
        <title>Genetic blueprint of the zoonotic pathogen Toxocara canis.</title>
        <authorList>
            <person name="Zhu X.-Q."/>
            <person name="Korhonen P.K."/>
            <person name="Cai H."/>
            <person name="Young N.D."/>
            <person name="Nejsum P."/>
            <person name="von Samson-Himmelstjerna G."/>
            <person name="Boag P.R."/>
            <person name="Tan P."/>
            <person name="Li Q."/>
            <person name="Min J."/>
            <person name="Yang Y."/>
            <person name="Wang X."/>
            <person name="Fang X."/>
            <person name="Hall R.S."/>
            <person name="Hofmann A."/>
            <person name="Sternberg P.W."/>
            <person name="Jex A.R."/>
            <person name="Gasser R.B."/>
        </authorList>
    </citation>
    <scope>NUCLEOTIDE SEQUENCE [LARGE SCALE GENOMIC DNA]</scope>
    <source>
        <strain evidence="11">PN_DK_2014</strain>
    </source>
</reference>
<evidence type="ECO:0000313" key="11">
    <source>
        <dbReference type="EMBL" id="KHN81896.1"/>
    </source>
</evidence>
<evidence type="ECO:0000313" key="12">
    <source>
        <dbReference type="Proteomes" id="UP000031036"/>
    </source>
</evidence>
<dbReference type="GO" id="GO:0042277">
    <property type="term" value="F:peptide binding"/>
    <property type="evidence" value="ECO:0007669"/>
    <property type="project" value="TreeGrafter"/>
</dbReference>
<dbReference type="GO" id="GO:0005886">
    <property type="term" value="C:plasma membrane"/>
    <property type="evidence" value="ECO:0007669"/>
    <property type="project" value="UniProtKB-SubCell"/>
</dbReference>
<evidence type="ECO:0000256" key="8">
    <source>
        <dbReference type="ARBA" id="ARBA00023224"/>
    </source>
</evidence>
<keyword evidence="8" id="KW-0807">Transducer</keyword>
<dbReference type="EMBL" id="JPKZ01001446">
    <property type="protein sequence ID" value="KHN81896.1"/>
    <property type="molecule type" value="Genomic_DNA"/>
</dbReference>
<comment type="caution">
    <text evidence="11">The sequence shown here is derived from an EMBL/GenBank/DDBJ whole genome shotgun (WGS) entry which is preliminary data.</text>
</comment>
<accession>A0A0B2VED1</accession>
<gene>
    <name evidence="11" type="primary">C06G4.5</name>
    <name evidence="11" type="ORF">Tcan_12763</name>
</gene>
<evidence type="ECO:0000256" key="5">
    <source>
        <dbReference type="ARBA" id="ARBA00023040"/>
    </source>
</evidence>
<dbReference type="Gene3D" id="1.20.1070.10">
    <property type="entry name" value="Rhodopsin 7-helix transmembrane proteins"/>
    <property type="match status" value="2"/>
</dbReference>
<keyword evidence="2" id="KW-1003">Cell membrane</keyword>
<evidence type="ECO:0000256" key="6">
    <source>
        <dbReference type="ARBA" id="ARBA00023136"/>
    </source>
</evidence>
<dbReference type="PROSITE" id="PS50262">
    <property type="entry name" value="G_PROTEIN_RECEP_F1_2"/>
    <property type="match status" value="1"/>
</dbReference>
<keyword evidence="5" id="KW-0297">G-protein coupled receptor</keyword>
<protein>
    <submittedName>
        <fullName evidence="11">Putative G-protein coupled receptor C06G4.5</fullName>
    </submittedName>
</protein>
<dbReference type="Proteomes" id="UP000031036">
    <property type="component" value="Unassembled WGS sequence"/>
</dbReference>
<dbReference type="PANTHER" id="PTHR24229">
    <property type="entry name" value="NEUROPEPTIDES RECEPTOR"/>
    <property type="match status" value="1"/>
</dbReference>
<feature type="transmembrane region" description="Helical" evidence="9">
    <location>
        <begin position="206"/>
        <end position="231"/>
    </location>
</feature>
<evidence type="ECO:0000256" key="3">
    <source>
        <dbReference type="ARBA" id="ARBA00022692"/>
    </source>
</evidence>
<keyword evidence="4 9" id="KW-1133">Transmembrane helix</keyword>
<feature type="domain" description="G-protein coupled receptors family 1 profile" evidence="10">
    <location>
        <begin position="1"/>
        <end position="218"/>
    </location>
</feature>
<evidence type="ECO:0000256" key="2">
    <source>
        <dbReference type="ARBA" id="ARBA00022475"/>
    </source>
</evidence>
<dbReference type="GO" id="GO:0043005">
    <property type="term" value="C:neuron projection"/>
    <property type="evidence" value="ECO:0007669"/>
    <property type="project" value="TreeGrafter"/>
</dbReference>
<keyword evidence="7 11" id="KW-0675">Receptor</keyword>
<dbReference type="SUPFAM" id="SSF81321">
    <property type="entry name" value="Family A G protein-coupled receptor-like"/>
    <property type="match status" value="2"/>
</dbReference>
<dbReference type="OrthoDB" id="6076970at2759"/>
<comment type="subcellular location">
    <subcellularLocation>
        <location evidence="1">Cell membrane</location>
        <topology evidence="1">Multi-pass membrane protein</topology>
    </subcellularLocation>
</comment>
<evidence type="ECO:0000259" key="10">
    <source>
        <dbReference type="PROSITE" id="PS50262"/>
    </source>
</evidence>
<feature type="transmembrane region" description="Helical" evidence="9">
    <location>
        <begin position="35"/>
        <end position="58"/>
    </location>
</feature>
<evidence type="ECO:0000256" key="9">
    <source>
        <dbReference type="SAM" id="Phobius"/>
    </source>
</evidence>
<evidence type="ECO:0000256" key="4">
    <source>
        <dbReference type="ARBA" id="ARBA00022989"/>
    </source>
</evidence>
<keyword evidence="6 9" id="KW-0472">Membrane</keyword>
<evidence type="ECO:0000256" key="1">
    <source>
        <dbReference type="ARBA" id="ARBA00004651"/>
    </source>
</evidence>
<dbReference type="Pfam" id="PF00001">
    <property type="entry name" value="7tm_1"/>
    <property type="match status" value="1"/>
</dbReference>
<feature type="transmembrane region" description="Helical" evidence="9">
    <location>
        <begin position="252"/>
        <end position="277"/>
    </location>
</feature>
<organism evidence="11 12">
    <name type="scientific">Toxocara canis</name>
    <name type="common">Canine roundworm</name>
    <dbReference type="NCBI Taxonomy" id="6265"/>
    <lineage>
        <taxon>Eukaryota</taxon>
        <taxon>Metazoa</taxon>
        <taxon>Ecdysozoa</taxon>
        <taxon>Nematoda</taxon>
        <taxon>Chromadorea</taxon>
        <taxon>Rhabditida</taxon>
        <taxon>Spirurina</taxon>
        <taxon>Ascaridomorpha</taxon>
        <taxon>Ascaridoidea</taxon>
        <taxon>Toxocaridae</taxon>
        <taxon>Toxocara</taxon>
    </lineage>
</organism>
<dbReference type="PANTHER" id="PTHR24229:SF82">
    <property type="entry name" value="G-PROTEIN COUPLED RECEPTORS FAMILY 1 PROFILE DOMAIN-CONTAINING PROTEIN"/>
    <property type="match status" value="1"/>
</dbReference>
<proteinExistence type="predicted"/>
<evidence type="ECO:0000256" key="7">
    <source>
        <dbReference type="ARBA" id="ARBA00023170"/>
    </source>
</evidence>
<sequence>MLTANVKLFQITAMSFDRFVAVCHPHKHAYRSRKFILSVIAGVCAVAFLLLLPMLTYARANEVLLHQLRQADPVNRRENVTRVRVYKCSDMMPPYVFYWFTCRKARFIRLDKNEERRREAITMTTPKYGVGSCAEYAKGTLAYKNEERRREAITMTTPKYGVGSCAEYAKGTLACQQQQQQQSQHTLFEVYVRNVYPPIQELQPKILAVVVIFVLCFIVGVCGNSSILTIIRGVILERRSSSRSGRRQGEHAILYIAALCVVDFLMSLSLPPAIIFLKRISSTVESRRVGADVCGNSSVAELRFARGETWVRFPVASHNTIDNPTRAWLTTGQNMQRGGGAGRANIDPSQ</sequence>
<keyword evidence="3 9" id="KW-0812">Transmembrane</keyword>
<dbReference type="InterPro" id="IPR000276">
    <property type="entry name" value="GPCR_Rhodpsn"/>
</dbReference>
<dbReference type="InterPro" id="IPR017452">
    <property type="entry name" value="GPCR_Rhodpsn_7TM"/>
</dbReference>
<dbReference type="GO" id="GO:0004930">
    <property type="term" value="F:G protein-coupled receptor activity"/>
    <property type="evidence" value="ECO:0007669"/>
    <property type="project" value="UniProtKB-KW"/>
</dbReference>